<keyword evidence="4" id="KW-0479">Metal-binding</keyword>
<evidence type="ECO:0000256" key="3">
    <source>
        <dbReference type="ARBA" id="ARBA00022617"/>
    </source>
</evidence>
<keyword evidence="5" id="KW-0560">Oxidoreductase</keyword>
<keyword evidence="10" id="KW-1185">Reference proteome</keyword>
<dbReference type="Proteomes" id="UP000800041">
    <property type="component" value="Unassembled WGS sequence"/>
</dbReference>
<dbReference type="GO" id="GO:0046872">
    <property type="term" value="F:metal ion binding"/>
    <property type="evidence" value="ECO:0007669"/>
    <property type="project" value="UniProtKB-KW"/>
</dbReference>
<dbReference type="PROSITE" id="PS51405">
    <property type="entry name" value="HEME_HALOPEROXIDASE"/>
    <property type="match status" value="1"/>
</dbReference>
<dbReference type="PANTHER" id="PTHR33577:SF15">
    <property type="entry name" value="HEME HALOPEROXIDASE FAMILY PROFILE DOMAIN-CONTAINING PROTEIN"/>
    <property type="match status" value="1"/>
</dbReference>
<dbReference type="AlphaFoldDB" id="A0A6G1GP72"/>
<evidence type="ECO:0000259" key="8">
    <source>
        <dbReference type="PROSITE" id="PS51405"/>
    </source>
</evidence>
<keyword evidence="3" id="KW-0349">Heme</keyword>
<evidence type="ECO:0000256" key="1">
    <source>
        <dbReference type="ARBA" id="ARBA00001970"/>
    </source>
</evidence>
<dbReference type="OrthoDB" id="407298at2759"/>
<proteinExistence type="inferred from homology"/>
<dbReference type="Gene3D" id="1.10.489.10">
    <property type="entry name" value="Chloroperoxidase-like"/>
    <property type="match status" value="1"/>
</dbReference>
<gene>
    <name evidence="9" type="ORF">K402DRAFT_362648</name>
</gene>
<reference evidence="9" key="1">
    <citation type="journal article" date="2020" name="Stud. Mycol.">
        <title>101 Dothideomycetes genomes: a test case for predicting lifestyles and emergence of pathogens.</title>
        <authorList>
            <person name="Haridas S."/>
            <person name="Albert R."/>
            <person name="Binder M."/>
            <person name="Bloem J."/>
            <person name="Labutti K."/>
            <person name="Salamov A."/>
            <person name="Andreopoulos B."/>
            <person name="Baker S."/>
            <person name="Barry K."/>
            <person name="Bills G."/>
            <person name="Bluhm B."/>
            <person name="Cannon C."/>
            <person name="Castanera R."/>
            <person name="Culley D."/>
            <person name="Daum C."/>
            <person name="Ezra D."/>
            <person name="Gonzalez J."/>
            <person name="Henrissat B."/>
            <person name="Kuo A."/>
            <person name="Liang C."/>
            <person name="Lipzen A."/>
            <person name="Lutzoni F."/>
            <person name="Magnuson J."/>
            <person name="Mondo S."/>
            <person name="Nolan M."/>
            <person name="Ohm R."/>
            <person name="Pangilinan J."/>
            <person name="Park H.-J."/>
            <person name="Ramirez L."/>
            <person name="Alfaro M."/>
            <person name="Sun H."/>
            <person name="Tritt A."/>
            <person name="Yoshinaga Y."/>
            <person name="Zwiers L.-H."/>
            <person name="Turgeon B."/>
            <person name="Goodwin S."/>
            <person name="Spatafora J."/>
            <person name="Crous P."/>
            <person name="Grigoriev I."/>
        </authorList>
    </citation>
    <scope>NUCLEOTIDE SEQUENCE</scope>
    <source>
        <strain evidence="9">CBS 113979</strain>
    </source>
</reference>
<dbReference type="PANTHER" id="PTHR33577">
    <property type="entry name" value="STERIGMATOCYSTIN BIOSYNTHESIS PEROXIDASE STCC-RELATED"/>
    <property type="match status" value="1"/>
</dbReference>
<evidence type="ECO:0000313" key="10">
    <source>
        <dbReference type="Proteomes" id="UP000800041"/>
    </source>
</evidence>
<dbReference type="InterPro" id="IPR036851">
    <property type="entry name" value="Chloroperoxidase-like_sf"/>
</dbReference>
<organism evidence="9 10">
    <name type="scientific">Aulographum hederae CBS 113979</name>
    <dbReference type="NCBI Taxonomy" id="1176131"/>
    <lineage>
        <taxon>Eukaryota</taxon>
        <taxon>Fungi</taxon>
        <taxon>Dikarya</taxon>
        <taxon>Ascomycota</taxon>
        <taxon>Pezizomycotina</taxon>
        <taxon>Dothideomycetes</taxon>
        <taxon>Pleosporomycetidae</taxon>
        <taxon>Aulographales</taxon>
        <taxon>Aulographaceae</taxon>
    </lineage>
</organism>
<dbReference type="Pfam" id="PF01328">
    <property type="entry name" value="Peroxidase_2"/>
    <property type="match status" value="1"/>
</dbReference>
<evidence type="ECO:0000256" key="2">
    <source>
        <dbReference type="ARBA" id="ARBA00022559"/>
    </source>
</evidence>
<protein>
    <recommendedName>
        <fullName evidence="8">Heme haloperoxidase family profile domain-containing protein</fullName>
    </recommendedName>
</protein>
<evidence type="ECO:0000256" key="5">
    <source>
        <dbReference type="ARBA" id="ARBA00023002"/>
    </source>
</evidence>
<dbReference type="InterPro" id="IPR000028">
    <property type="entry name" value="Chloroperoxidase"/>
</dbReference>
<keyword evidence="2" id="KW-0575">Peroxidase</keyword>
<evidence type="ECO:0000256" key="7">
    <source>
        <dbReference type="ARBA" id="ARBA00025795"/>
    </source>
</evidence>
<evidence type="ECO:0000313" key="9">
    <source>
        <dbReference type="EMBL" id="KAF1982538.1"/>
    </source>
</evidence>
<dbReference type="EMBL" id="ML977183">
    <property type="protein sequence ID" value="KAF1982538.1"/>
    <property type="molecule type" value="Genomic_DNA"/>
</dbReference>
<comment type="cofactor">
    <cofactor evidence="1">
        <name>heme b</name>
        <dbReference type="ChEBI" id="CHEBI:60344"/>
    </cofactor>
</comment>
<name>A0A6G1GP72_9PEZI</name>
<comment type="similarity">
    <text evidence="7">Belongs to the chloroperoxidase family.</text>
</comment>
<dbReference type="GO" id="GO:0004601">
    <property type="term" value="F:peroxidase activity"/>
    <property type="evidence" value="ECO:0007669"/>
    <property type="project" value="UniProtKB-KW"/>
</dbReference>
<sequence length="426" mass="45253">MLTEEQYEQYKAVKRDPKMAEVFFAEPVLAEREAAPEADPQGLGDILSPILGGLGGGLVNGILAPFSGVLQNLNVPTPQPTGLKLIPGNAAANQFKYPGPTDVRGLCPTLNTLANHGFISRTGITTFAEASNACQIAYGFGYDLCTVLSALGVIAGGDLVSGKYSIGGADSRVPNTLGPSLGLDKHGTFEIDNSITRQDTFFGNQADFKLSRWNRLVDIASKYGGFFGEQTFIEEKGITYDESLATNPTFFAGAKWFVVAHAERAFVYRALPNGTFPDKADFQNIAPFFLNETFPPQWFRRASAYSVPNLVTDIAALYAGSPRPLGANEGLNNFVPLGQDITAMTPAQLGCFILQNIFDTIPGQVQPGLLANLGVYKAFATGAILPFFGSFNCPLDSYVVPSPSAGSSSAGSSGNSGPIIINGVYQ</sequence>
<dbReference type="SUPFAM" id="SSF47571">
    <property type="entry name" value="Cloroperoxidase"/>
    <property type="match status" value="1"/>
</dbReference>
<evidence type="ECO:0000256" key="6">
    <source>
        <dbReference type="ARBA" id="ARBA00023004"/>
    </source>
</evidence>
<accession>A0A6G1GP72</accession>
<evidence type="ECO:0000256" key="4">
    <source>
        <dbReference type="ARBA" id="ARBA00022723"/>
    </source>
</evidence>
<feature type="domain" description="Heme haloperoxidase family profile" evidence="8">
    <location>
        <begin position="91"/>
        <end position="316"/>
    </location>
</feature>
<keyword evidence="6" id="KW-0408">Iron</keyword>